<dbReference type="PATRIC" id="fig|413882.6.peg.54"/>
<keyword evidence="3" id="KW-1185">Reference proteome</keyword>
<dbReference type="CDD" id="cd07012">
    <property type="entry name" value="PBP2_Bug_TTT"/>
    <property type="match status" value="1"/>
</dbReference>
<name>A0A0G3BFJ8_9BURK</name>
<dbReference type="InterPro" id="IPR042100">
    <property type="entry name" value="Bug_dom1"/>
</dbReference>
<accession>A0A0G3BFJ8</accession>
<dbReference type="SUPFAM" id="SSF53850">
    <property type="entry name" value="Periplasmic binding protein-like II"/>
    <property type="match status" value="1"/>
</dbReference>
<dbReference type="AlphaFoldDB" id="A0A0G3BFJ8"/>
<dbReference type="EMBL" id="CP011371">
    <property type="protein sequence ID" value="AKJ26743.1"/>
    <property type="molecule type" value="Genomic_DNA"/>
</dbReference>
<dbReference type="PANTHER" id="PTHR42928">
    <property type="entry name" value="TRICARBOXYLATE-BINDING PROTEIN"/>
    <property type="match status" value="1"/>
</dbReference>
<evidence type="ECO:0000313" key="2">
    <source>
        <dbReference type="EMBL" id="AKJ26743.1"/>
    </source>
</evidence>
<dbReference type="Gene3D" id="3.40.190.10">
    <property type="entry name" value="Periplasmic binding protein-like II"/>
    <property type="match status" value="1"/>
</dbReference>
<dbReference type="Proteomes" id="UP000035352">
    <property type="component" value="Chromosome"/>
</dbReference>
<proteinExistence type="inferred from homology"/>
<protein>
    <submittedName>
        <fullName evidence="2">Tricarboxylate transport protein TctC</fullName>
    </submittedName>
</protein>
<dbReference type="Gene3D" id="3.40.190.150">
    <property type="entry name" value="Bordetella uptake gene, domain 1"/>
    <property type="match status" value="1"/>
</dbReference>
<dbReference type="PANTHER" id="PTHR42928:SF5">
    <property type="entry name" value="BLR1237 PROTEIN"/>
    <property type="match status" value="1"/>
</dbReference>
<dbReference type="InterPro" id="IPR005064">
    <property type="entry name" value="BUG"/>
</dbReference>
<comment type="similarity">
    <text evidence="1">Belongs to the UPF0065 (bug) family.</text>
</comment>
<dbReference type="Pfam" id="PF03401">
    <property type="entry name" value="TctC"/>
    <property type="match status" value="1"/>
</dbReference>
<dbReference type="KEGG" id="pbh:AAW51_0052"/>
<dbReference type="STRING" id="413882.AAW51_0052"/>
<reference evidence="2 3" key="1">
    <citation type="submission" date="2015-05" db="EMBL/GenBank/DDBJ databases">
        <authorList>
            <person name="Tang B."/>
            <person name="Yu Y."/>
        </authorList>
    </citation>
    <scope>NUCLEOTIDE SEQUENCE [LARGE SCALE GENOMIC DNA]</scope>
    <source>
        <strain evidence="2 3">DSM 7029</strain>
    </source>
</reference>
<sequence>MLKVLGASAVSLGAAGGSRAQTFPSQPIKLIIAFPAGGPTDITMRVLAENAGKILGQTVVVENRPGAGGTLPATALQNAQPDGYTIGQTPLGVFRLPYTTKINWDPVKDLTYLLCVTGYSFGIVVPAESPLQSWTHFVAWAKANPGRLTYGSTGQLTSPHLTMEDIARRVGIKLNHVPYRGSAQLMPALLGGEIMAAADSTGFAPHVQAGKLKVLNTWGAKRLPTFPNVPTLKELGIDIVQTSPYGLAAPKGMNPKLVKTLHDAFKKAMEMPNHKEALAKFDQELIYMSSAQYSKFAEETFKKEKAIIESLGLAKAT</sequence>
<organism evidence="2 3">
    <name type="scientific">Caldimonas brevitalea</name>
    <dbReference type="NCBI Taxonomy" id="413882"/>
    <lineage>
        <taxon>Bacteria</taxon>
        <taxon>Pseudomonadati</taxon>
        <taxon>Pseudomonadota</taxon>
        <taxon>Betaproteobacteria</taxon>
        <taxon>Burkholderiales</taxon>
        <taxon>Sphaerotilaceae</taxon>
        <taxon>Caldimonas</taxon>
    </lineage>
</organism>
<dbReference type="PIRSF" id="PIRSF017082">
    <property type="entry name" value="YflP"/>
    <property type="match status" value="1"/>
</dbReference>
<evidence type="ECO:0000313" key="3">
    <source>
        <dbReference type="Proteomes" id="UP000035352"/>
    </source>
</evidence>
<evidence type="ECO:0000256" key="1">
    <source>
        <dbReference type="ARBA" id="ARBA00006987"/>
    </source>
</evidence>
<gene>
    <name evidence="2" type="ORF">AAW51_0052</name>
</gene>